<name>A0A2R7YX97_9ACTN</name>
<dbReference type="Gene3D" id="3.40.720.10">
    <property type="entry name" value="Alkaline Phosphatase, subunit A"/>
    <property type="match status" value="1"/>
</dbReference>
<dbReference type="EMBL" id="PYXZ01000004">
    <property type="protein sequence ID" value="PUA81005.1"/>
    <property type="molecule type" value="Genomic_DNA"/>
</dbReference>
<dbReference type="AlphaFoldDB" id="A0A2R7YX97"/>
<dbReference type="Proteomes" id="UP000244867">
    <property type="component" value="Unassembled WGS sequence"/>
</dbReference>
<dbReference type="PROSITE" id="PS51257">
    <property type="entry name" value="PROKAR_LIPOPROTEIN"/>
    <property type="match status" value="1"/>
</dbReference>
<dbReference type="SUPFAM" id="SSF53649">
    <property type="entry name" value="Alkaline phosphatase-like"/>
    <property type="match status" value="1"/>
</dbReference>
<feature type="region of interest" description="Disordered" evidence="1">
    <location>
        <begin position="26"/>
        <end position="46"/>
    </location>
</feature>
<dbReference type="InterPro" id="IPR017850">
    <property type="entry name" value="Alkaline_phosphatase_core_sf"/>
</dbReference>
<feature type="region of interest" description="Disordered" evidence="1">
    <location>
        <begin position="342"/>
        <end position="361"/>
    </location>
</feature>
<keyword evidence="4" id="KW-1185">Reference proteome</keyword>
<feature type="compositionally biased region" description="Basic and acidic residues" evidence="1">
    <location>
        <begin position="35"/>
        <end position="46"/>
    </location>
</feature>
<evidence type="ECO:0000313" key="3">
    <source>
        <dbReference type="EMBL" id="PUA81005.1"/>
    </source>
</evidence>
<gene>
    <name evidence="3" type="ORF">C7S10_11520</name>
</gene>
<proteinExistence type="predicted"/>
<dbReference type="Pfam" id="PF01663">
    <property type="entry name" value="Phosphodiest"/>
    <property type="match status" value="1"/>
</dbReference>
<reference evidence="3 4" key="1">
    <citation type="submission" date="2018-03" db="EMBL/GenBank/DDBJ databases">
        <authorList>
            <person name="Keele B.F."/>
        </authorList>
    </citation>
    <scope>NUCLEOTIDE SEQUENCE [LARGE SCALE GENOMIC DNA]</scope>
    <source>
        <strain evidence="3 4">IB-3</strain>
    </source>
</reference>
<dbReference type="InterPro" id="IPR002591">
    <property type="entry name" value="Phosphodiest/P_Trfase"/>
</dbReference>
<evidence type="ECO:0000256" key="1">
    <source>
        <dbReference type="SAM" id="MobiDB-lite"/>
    </source>
</evidence>
<keyword evidence="2" id="KW-0732">Signal</keyword>
<accession>A0A2R7YX97</accession>
<organism evidence="3 4">
    <name type="scientific">Nocardioides currus</name>
    <dbReference type="NCBI Taxonomy" id="2133958"/>
    <lineage>
        <taxon>Bacteria</taxon>
        <taxon>Bacillati</taxon>
        <taxon>Actinomycetota</taxon>
        <taxon>Actinomycetes</taxon>
        <taxon>Propionibacteriales</taxon>
        <taxon>Nocardioidaceae</taxon>
        <taxon>Nocardioides</taxon>
    </lineage>
</organism>
<dbReference type="PANTHER" id="PTHR10151:SF120">
    <property type="entry name" value="BIS(5'-ADENOSYL)-TRIPHOSPHATASE"/>
    <property type="match status" value="1"/>
</dbReference>
<evidence type="ECO:0000313" key="4">
    <source>
        <dbReference type="Proteomes" id="UP000244867"/>
    </source>
</evidence>
<protein>
    <recommendedName>
        <fullName evidence="5">Metalloenzyme domain-containing protein</fullName>
    </recommendedName>
</protein>
<feature type="chain" id="PRO_5015318038" description="Metalloenzyme domain-containing protein" evidence="2">
    <location>
        <begin position="23"/>
        <end position="361"/>
    </location>
</feature>
<feature type="signal peptide" evidence="2">
    <location>
        <begin position="1"/>
        <end position="22"/>
    </location>
</feature>
<sequence>MSRLGVVLTTLVLTASGGVACAAVGDAPAPAGAASERHADRRADRRADAVTDSVVAISLDGFNPPALRRLGRSGTPNLHRIIKQGASTLNARTEQEMTITLPNHTGMVTGRRIEAATGGHGVTWNDDRMVPATVQAAAGGPVDSVFTVVDQAGLSSGFFASKTKFSLWDRSWPDATDTQTIIEDNDALVRSFKTDLLSQPRAFRLLHLSETDAVGHAKGFMGKAYLRAVRRADRRVGAVIRAIKQNPAQTGRTTVIITADHGGKGFANGGHGDPTKAHNYTVPFLVWGSGAQAGTDLYDLNPDYTDPGRSRPGYTGAQPVRNGDVANLALDLLGLGAVPGSEHDVQQDLDVSSVEVTAPRA</sequence>
<dbReference type="GO" id="GO:0016787">
    <property type="term" value="F:hydrolase activity"/>
    <property type="evidence" value="ECO:0007669"/>
    <property type="project" value="UniProtKB-ARBA"/>
</dbReference>
<dbReference type="OrthoDB" id="279982at2"/>
<evidence type="ECO:0008006" key="5">
    <source>
        <dbReference type="Google" id="ProtNLM"/>
    </source>
</evidence>
<dbReference type="PANTHER" id="PTHR10151">
    <property type="entry name" value="ECTONUCLEOTIDE PYROPHOSPHATASE/PHOSPHODIESTERASE"/>
    <property type="match status" value="1"/>
</dbReference>
<evidence type="ECO:0000256" key="2">
    <source>
        <dbReference type="SAM" id="SignalP"/>
    </source>
</evidence>
<dbReference type="RefSeq" id="WP_108344573.1">
    <property type="nucleotide sequence ID" value="NZ_PYXZ01000004.1"/>
</dbReference>
<comment type="caution">
    <text evidence="3">The sequence shown here is derived from an EMBL/GenBank/DDBJ whole genome shotgun (WGS) entry which is preliminary data.</text>
</comment>